<evidence type="ECO:0000313" key="2">
    <source>
        <dbReference type="Proteomes" id="UP000427769"/>
    </source>
</evidence>
<dbReference type="AlphaFoldDB" id="A0A5K7Z1L3"/>
<proteinExistence type="predicted"/>
<accession>A0A5K7Z1L3</accession>
<name>A0A5K7Z1L3_9BACT</name>
<dbReference type="Proteomes" id="UP000427769">
    <property type="component" value="Chromosome"/>
</dbReference>
<sequence length="63" mass="7025">MAPVNVGLYFRTVAIVYNRDGKPVVVLLASPEIRQPELLDPTSKPGMFGESLKHDGFHEYPVQ</sequence>
<dbReference type="KEGG" id="dwd:DSCW_20220"/>
<organism evidence="1 2">
    <name type="scientific">Desulfosarcina widdelii</name>
    <dbReference type="NCBI Taxonomy" id="947919"/>
    <lineage>
        <taxon>Bacteria</taxon>
        <taxon>Pseudomonadati</taxon>
        <taxon>Thermodesulfobacteriota</taxon>
        <taxon>Desulfobacteria</taxon>
        <taxon>Desulfobacterales</taxon>
        <taxon>Desulfosarcinaceae</taxon>
        <taxon>Desulfosarcina</taxon>
    </lineage>
</organism>
<reference evidence="1 2" key="1">
    <citation type="submission" date="2019-11" db="EMBL/GenBank/DDBJ databases">
        <title>Comparative genomics of hydrocarbon-degrading Desulfosarcina strains.</title>
        <authorList>
            <person name="Watanabe M."/>
            <person name="Kojima H."/>
            <person name="Fukui M."/>
        </authorList>
    </citation>
    <scope>NUCLEOTIDE SEQUENCE [LARGE SCALE GENOMIC DNA]</scope>
    <source>
        <strain evidence="1 2">PP31</strain>
    </source>
</reference>
<gene>
    <name evidence="1" type="ORF">DSCW_20220</name>
</gene>
<protein>
    <submittedName>
        <fullName evidence="1">Uncharacterized protein</fullName>
    </submittedName>
</protein>
<dbReference type="EMBL" id="AP021875">
    <property type="protein sequence ID" value="BBO74605.1"/>
    <property type="molecule type" value="Genomic_DNA"/>
</dbReference>
<evidence type="ECO:0000313" key="1">
    <source>
        <dbReference type="EMBL" id="BBO74605.1"/>
    </source>
</evidence>
<keyword evidence="2" id="KW-1185">Reference proteome</keyword>